<dbReference type="InterPro" id="IPR038475">
    <property type="entry name" value="RecG_C_sf"/>
</dbReference>
<gene>
    <name evidence="2" type="ORF">ACWI_34590</name>
</gene>
<accession>A0A1F2PCU3</accession>
<dbReference type="PANTHER" id="PTHR30595">
    <property type="entry name" value="GLPR-RELATED TRANSCRIPTIONAL REPRESSOR"/>
    <property type="match status" value="1"/>
</dbReference>
<organism evidence="2 3">
    <name type="scientific">Acetobacterium wieringae</name>
    <dbReference type="NCBI Taxonomy" id="52694"/>
    <lineage>
        <taxon>Bacteria</taxon>
        <taxon>Bacillati</taxon>
        <taxon>Bacillota</taxon>
        <taxon>Clostridia</taxon>
        <taxon>Eubacteriales</taxon>
        <taxon>Eubacteriaceae</taxon>
        <taxon>Acetobacterium</taxon>
    </lineage>
</organism>
<dbReference type="STRING" id="52694.ACWI_34590"/>
<dbReference type="EMBL" id="LKEU01000049">
    <property type="protein sequence ID" value="OFV69063.1"/>
    <property type="molecule type" value="Genomic_DNA"/>
</dbReference>
<sequence length="356" mass="40500">MLLGKIGKVLPVFLPPEPVMSMYYYNLEFCSVPKNSSGEIIDFTIVLTKMEVIVKRGLIIMGKLKEEKTIEFKKEFTPSFLKTVSAFANYGDGEIIFGISDDGEVVGIKNIDQLKLAIENAINDTIEPRPSYTLIETTMDKKAVLVLNVYKGESQPYFYKGKAYRRMDTASVPVDRTALQKLVLIGSRIDFDEMPSKNKELRFEILFKWLKSVLGIEVLTNDVLISLGLLEHGVFNNAAELLSDNNKIKSSCVDMVRFGDNISIFLDRKTIQGGSILLQYEEAIEFFRQWYKPYLAIEGIPRKERIQIPELAFLEAMANALIHRDYLINGSIRIEMYKDQLIIHSQGGGARWRIEG</sequence>
<evidence type="ECO:0000313" key="3">
    <source>
        <dbReference type="Proteomes" id="UP000176244"/>
    </source>
</evidence>
<evidence type="ECO:0000313" key="2">
    <source>
        <dbReference type="EMBL" id="OFV69063.1"/>
    </source>
</evidence>
<dbReference type="AlphaFoldDB" id="A0A1F2PCU3"/>
<dbReference type="Gene3D" id="3.30.565.60">
    <property type="match status" value="1"/>
</dbReference>
<feature type="domain" description="Schlafen AlbA-2" evidence="1">
    <location>
        <begin position="66"/>
        <end position="174"/>
    </location>
</feature>
<dbReference type="InterPro" id="IPR038461">
    <property type="entry name" value="Schlafen_AlbA_2_dom_sf"/>
</dbReference>
<dbReference type="InterPro" id="IPR007421">
    <property type="entry name" value="Schlafen_AlbA_2_dom"/>
</dbReference>
<reference evidence="2 3" key="1">
    <citation type="submission" date="2015-09" db="EMBL/GenBank/DDBJ databases">
        <title>Genome sequence of Acetobacterium wieringae DSM 1911.</title>
        <authorList>
            <person name="Poehlein A."/>
            <person name="Bengelsdorf F.R."/>
            <person name="Schiel-Bengelsdorf B."/>
            <person name="Duerre P."/>
            <person name="Daniel R."/>
        </authorList>
    </citation>
    <scope>NUCLEOTIDE SEQUENCE [LARGE SCALE GENOMIC DNA]</scope>
    <source>
        <strain evidence="2 3">DSM 1911</strain>
    </source>
</reference>
<dbReference type="Proteomes" id="UP000176244">
    <property type="component" value="Unassembled WGS sequence"/>
</dbReference>
<comment type="caution">
    <text evidence="2">The sequence shown here is derived from an EMBL/GenBank/DDBJ whole genome shotgun (WGS) entry which is preliminary data.</text>
</comment>
<dbReference type="Pfam" id="PF04326">
    <property type="entry name" value="SLFN_AlbA_2"/>
    <property type="match status" value="1"/>
</dbReference>
<protein>
    <submittedName>
        <fullName evidence="2">Divergent AAA domain protein</fullName>
    </submittedName>
</protein>
<dbReference type="PANTHER" id="PTHR30595:SF6">
    <property type="entry name" value="SCHLAFEN ALBA-2 DOMAIN-CONTAINING PROTEIN"/>
    <property type="match status" value="1"/>
</dbReference>
<proteinExistence type="predicted"/>
<name>A0A1F2PCU3_9FIRM</name>
<dbReference type="Gene3D" id="3.30.950.30">
    <property type="entry name" value="Schlafen, AAA domain"/>
    <property type="match status" value="1"/>
</dbReference>
<evidence type="ECO:0000259" key="1">
    <source>
        <dbReference type="Pfam" id="PF04326"/>
    </source>
</evidence>